<name>A0A8X6WL49_TRICX</name>
<sequence>MGKTESALEPGKIGNVIKEVVDNSRQINLEVDSDDVQELLDSHKQEMTFDKLVEMHELEQDIEKLESLDPIQ</sequence>
<protein>
    <submittedName>
        <fullName evidence="1">Uncharacterized protein</fullName>
    </submittedName>
</protein>
<proteinExistence type="predicted"/>
<keyword evidence="2" id="KW-1185">Reference proteome</keyword>
<gene>
    <name evidence="1" type="ORF">TNCV_4844081</name>
</gene>
<accession>A0A8X6WL49</accession>
<organism evidence="1 2">
    <name type="scientific">Trichonephila clavipes</name>
    <name type="common">Golden silk orbweaver</name>
    <name type="synonym">Nephila clavipes</name>
    <dbReference type="NCBI Taxonomy" id="2585209"/>
    <lineage>
        <taxon>Eukaryota</taxon>
        <taxon>Metazoa</taxon>
        <taxon>Ecdysozoa</taxon>
        <taxon>Arthropoda</taxon>
        <taxon>Chelicerata</taxon>
        <taxon>Arachnida</taxon>
        <taxon>Araneae</taxon>
        <taxon>Araneomorphae</taxon>
        <taxon>Entelegynae</taxon>
        <taxon>Araneoidea</taxon>
        <taxon>Nephilidae</taxon>
        <taxon>Trichonephila</taxon>
    </lineage>
</organism>
<comment type="caution">
    <text evidence="1">The sequence shown here is derived from an EMBL/GenBank/DDBJ whole genome shotgun (WGS) entry which is preliminary data.</text>
</comment>
<evidence type="ECO:0000313" key="1">
    <source>
        <dbReference type="EMBL" id="GFY36036.1"/>
    </source>
</evidence>
<dbReference type="EMBL" id="BMAU01021435">
    <property type="protein sequence ID" value="GFY36036.1"/>
    <property type="molecule type" value="Genomic_DNA"/>
</dbReference>
<dbReference type="Proteomes" id="UP000887159">
    <property type="component" value="Unassembled WGS sequence"/>
</dbReference>
<evidence type="ECO:0000313" key="2">
    <source>
        <dbReference type="Proteomes" id="UP000887159"/>
    </source>
</evidence>
<dbReference type="AlphaFoldDB" id="A0A8X6WL49"/>
<reference evidence="1" key="1">
    <citation type="submission" date="2020-08" db="EMBL/GenBank/DDBJ databases">
        <title>Multicomponent nature underlies the extraordinary mechanical properties of spider dragline silk.</title>
        <authorList>
            <person name="Kono N."/>
            <person name="Nakamura H."/>
            <person name="Mori M."/>
            <person name="Yoshida Y."/>
            <person name="Ohtoshi R."/>
            <person name="Malay A.D."/>
            <person name="Moran D.A.P."/>
            <person name="Tomita M."/>
            <person name="Numata K."/>
            <person name="Arakawa K."/>
        </authorList>
    </citation>
    <scope>NUCLEOTIDE SEQUENCE</scope>
</reference>